<dbReference type="Proteomes" id="UP000752297">
    <property type="component" value="Unassembled WGS sequence"/>
</dbReference>
<evidence type="ECO:0000313" key="3">
    <source>
        <dbReference type="EMBL" id="MBV2142917.1"/>
    </source>
</evidence>
<feature type="signal peptide" evidence="2">
    <location>
        <begin position="1"/>
        <end position="29"/>
    </location>
</feature>
<organism evidence="3 4">
    <name type="scientific">Falsochrobactrum tianjinense</name>
    <dbReference type="NCBI Taxonomy" id="2706015"/>
    <lineage>
        <taxon>Bacteria</taxon>
        <taxon>Pseudomonadati</taxon>
        <taxon>Pseudomonadota</taxon>
        <taxon>Alphaproteobacteria</taxon>
        <taxon>Hyphomicrobiales</taxon>
        <taxon>Brucellaceae</taxon>
        <taxon>Falsochrobactrum</taxon>
    </lineage>
</organism>
<feature type="chain" id="PRO_5037439414" evidence="2">
    <location>
        <begin position="30"/>
        <end position="80"/>
    </location>
</feature>
<dbReference type="EMBL" id="JAHRVA010000001">
    <property type="protein sequence ID" value="MBV2142917.1"/>
    <property type="molecule type" value="Genomic_DNA"/>
</dbReference>
<evidence type="ECO:0000256" key="2">
    <source>
        <dbReference type="SAM" id="SignalP"/>
    </source>
</evidence>
<reference evidence="3 4" key="1">
    <citation type="submission" date="2021-06" db="EMBL/GenBank/DDBJ databases">
        <title>Falsochrobactrum tianjin sp.nov., a new petroleum-degrading bacteria isolated from oily soils.</title>
        <authorList>
            <person name="Chen G."/>
            <person name="Chen H."/>
            <person name="Tian J."/>
            <person name="Qing J."/>
            <person name="Zhong L."/>
            <person name="Ma W."/>
            <person name="Song Y."/>
            <person name="Cui X."/>
            <person name="Yan B."/>
        </authorList>
    </citation>
    <scope>NUCLEOTIDE SEQUENCE [LARGE SCALE GENOMIC DNA]</scope>
    <source>
        <strain evidence="3 4">TDYN1</strain>
    </source>
</reference>
<comment type="caution">
    <text evidence="3">The sequence shown here is derived from an EMBL/GenBank/DDBJ whole genome shotgun (WGS) entry which is preliminary data.</text>
</comment>
<dbReference type="RefSeq" id="WP_217676863.1">
    <property type="nucleotide sequence ID" value="NZ_JAHRVA010000001.1"/>
</dbReference>
<dbReference type="AlphaFoldDB" id="A0A949UTM6"/>
<sequence>MSDKHRRHFLPGFCAALVVVLLSYAGANADEQQIARMQPLPEKPSETAPQEIDQPDSLVPTEALEAFGIDPIITGPAPKA</sequence>
<accession>A0A949UTM6</accession>
<name>A0A949UTM6_9HYPH</name>
<keyword evidence="2" id="KW-0732">Signal</keyword>
<feature type="region of interest" description="Disordered" evidence="1">
    <location>
        <begin position="37"/>
        <end position="60"/>
    </location>
</feature>
<keyword evidence="4" id="KW-1185">Reference proteome</keyword>
<proteinExistence type="predicted"/>
<evidence type="ECO:0000313" key="4">
    <source>
        <dbReference type="Proteomes" id="UP000752297"/>
    </source>
</evidence>
<gene>
    <name evidence="3" type="ORF">KUG47_05325</name>
</gene>
<protein>
    <submittedName>
        <fullName evidence="3">Uncharacterized protein</fullName>
    </submittedName>
</protein>
<evidence type="ECO:0000256" key="1">
    <source>
        <dbReference type="SAM" id="MobiDB-lite"/>
    </source>
</evidence>